<dbReference type="Proteomes" id="UP000075320">
    <property type="component" value="Unassembled WGS sequence"/>
</dbReference>
<dbReference type="GO" id="GO:0015648">
    <property type="term" value="F:lipid-linked peptidoglycan transporter activity"/>
    <property type="evidence" value="ECO:0007669"/>
    <property type="project" value="TreeGrafter"/>
</dbReference>
<gene>
    <name evidence="11" type="ORF">AZI86_12395</name>
</gene>
<dbReference type="PRINTS" id="PR01806">
    <property type="entry name" value="VIRFACTRMVIN"/>
</dbReference>
<evidence type="ECO:0000256" key="8">
    <source>
        <dbReference type="ARBA" id="ARBA00060041"/>
    </source>
</evidence>
<evidence type="ECO:0000313" key="11">
    <source>
        <dbReference type="EMBL" id="KYG64987.1"/>
    </source>
</evidence>
<protein>
    <submittedName>
        <fullName evidence="11">Uncharacterized protein</fullName>
    </submittedName>
</protein>
<keyword evidence="7 10" id="KW-0472">Membrane</keyword>
<sequence length="321" mass="36336">MLQAGLLFLVLRSRGYLPRWQALGWSPKVKEVFVRLVPGILGIGLLQLSTLVNLYFASRLPEGSLSYIYWADRLLEFPLSLIAVSIGSALLPTLSDLASRGDHVRFRETAEESFLMNLFLALPASLGLYFLAEPIVEVLFFRGRFNSHDLAQTASVLKVYALSLLVISCSRVLVPLYYAKKQTRYPMVLSLVCVLLHILLAGFFIRQAGLVGLVYASFFAAFVNAVMLFVGLLRWDLMLSPQRLWRSFWRMGIAAFALVGALKIQEALQTYFAGPLWISLFVTITVAVIVYFGSAQVLRLEEFLRIRPSFRLWSDRLRQKE</sequence>
<feature type="transmembrane region" description="Helical" evidence="10">
    <location>
        <begin position="211"/>
        <end position="235"/>
    </location>
</feature>
<dbReference type="GO" id="GO:0005886">
    <property type="term" value="C:plasma membrane"/>
    <property type="evidence" value="ECO:0007669"/>
    <property type="project" value="UniProtKB-SubCell"/>
</dbReference>
<accession>A0A150WMF8</accession>
<keyword evidence="5" id="KW-0573">Peptidoglycan synthesis</keyword>
<keyword evidence="6 10" id="KW-1133">Transmembrane helix</keyword>
<dbReference type="PANTHER" id="PTHR47019:SF1">
    <property type="entry name" value="LIPID II FLIPPASE MURJ"/>
    <property type="match status" value="1"/>
</dbReference>
<feature type="transmembrane region" description="Helical" evidence="10">
    <location>
        <begin position="185"/>
        <end position="205"/>
    </location>
</feature>
<feature type="transmembrane region" description="Helical" evidence="10">
    <location>
        <begin position="32"/>
        <end position="57"/>
    </location>
</feature>
<evidence type="ECO:0000256" key="1">
    <source>
        <dbReference type="ARBA" id="ARBA00004651"/>
    </source>
</evidence>
<evidence type="ECO:0000256" key="6">
    <source>
        <dbReference type="ARBA" id="ARBA00022989"/>
    </source>
</evidence>
<keyword evidence="4" id="KW-0133">Cell shape</keyword>
<comment type="function">
    <text evidence="8">Involved in peptidoglycan biosynthesis. Transports lipid-linked peptidoglycan precursors from the inner to the outer leaflet of the cytoplasmic membrane.</text>
</comment>
<keyword evidence="3 10" id="KW-0812">Transmembrane</keyword>
<feature type="transmembrane region" description="Helical" evidence="10">
    <location>
        <begin position="159"/>
        <end position="178"/>
    </location>
</feature>
<keyword evidence="12" id="KW-1185">Reference proteome</keyword>
<dbReference type="GO" id="GO:0008360">
    <property type="term" value="P:regulation of cell shape"/>
    <property type="evidence" value="ECO:0007669"/>
    <property type="project" value="UniProtKB-KW"/>
</dbReference>
<evidence type="ECO:0000256" key="9">
    <source>
        <dbReference type="ARBA" id="ARBA00061532"/>
    </source>
</evidence>
<evidence type="ECO:0000256" key="7">
    <source>
        <dbReference type="ARBA" id="ARBA00023136"/>
    </source>
</evidence>
<reference evidence="11 12" key="1">
    <citation type="submission" date="2016-03" db="EMBL/GenBank/DDBJ databases">
        <authorList>
            <person name="Ploux O."/>
        </authorList>
    </citation>
    <scope>NUCLEOTIDE SEQUENCE [LARGE SCALE GENOMIC DNA]</scope>
    <source>
        <strain evidence="11 12">R0</strain>
    </source>
</reference>
<evidence type="ECO:0000256" key="4">
    <source>
        <dbReference type="ARBA" id="ARBA00022960"/>
    </source>
</evidence>
<feature type="transmembrane region" description="Helical" evidence="10">
    <location>
        <begin position="77"/>
        <end position="94"/>
    </location>
</feature>
<evidence type="ECO:0000256" key="5">
    <source>
        <dbReference type="ARBA" id="ARBA00022984"/>
    </source>
</evidence>
<feature type="transmembrane region" description="Helical" evidence="10">
    <location>
        <begin position="276"/>
        <end position="298"/>
    </location>
</feature>
<evidence type="ECO:0000256" key="10">
    <source>
        <dbReference type="SAM" id="Phobius"/>
    </source>
</evidence>
<dbReference type="GO" id="GO:0034204">
    <property type="term" value="P:lipid translocation"/>
    <property type="evidence" value="ECO:0007669"/>
    <property type="project" value="TreeGrafter"/>
</dbReference>
<keyword evidence="2" id="KW-1003">Cell membrane</keyword>
<comment type="similarity">
    <text evidence="9">Belongs to the MurJ/MviN family.</text>
</comment>
<dbReference type="GO" id="GO:0009252">
    <property type="term" value="P:peptidoglycan biosynthetic process"/>
    <property type="evidence" value="ECO:0007669"/>
    <property type="project" value="UniProtKB-KW"/>
</dbReference>
<evidence type="ECO:0000256" key="2">
    <source>
        <dbReference type="ARBA" id="ARBA00022475"/>
    </source>
</evidence>
<proteinExistence type="inferred from homology"/>
<feature type="transmembrane region" description="Helical" evidence="10">
    <location>
        <begin position="247"/>
        <end position="264"/>
    </location>
</feature>
<dbReference type="InterPro" id="IPR051050">
    <property type="entry name" value="Lipid_II_flippase_MurJ/MviN"/>
</dbReference>
<evidence type="ECO:0000313" key="12">
    <source>
        <dbReference type="Proteomes" id="UP000075320"/>
    </source>
</evidence>
<comment type="caution">
    <text evidence="11">The sequence shown here is derived from an EMBL/GenBank/DDBJ whole genome shotgun (WGS) entry which is preliminary data.</text>
</comment>
<name>A0A150WMF8_BDEBC</name>
<dbReference type="Pfam" id="PF03023">
    <property type="entry name" value="MurJ"/>
    <property type="match status" value="1"/>
</dbReference>
<dbReference type="InterPro" id="IPR004268">
    <property type="entry name" value="MurJ"/>
</dbReference>
<evidence type="ECO:0000256" key="3">
    <source>
        <dbReference type="ARBA" id="ARBA00022692"/>
    </source>
</evidence>
<dbReference type="PANTHER" id="PTHR47019">
    <property type="entry name" value="LIPID II FLIPPASE MURJ"/>
    <property type="match status" value="1"/>
</dbReference>
<dbReference type="AlphaFoldDB" id="A0A150WMF8"/>
<dbReference type="EMBL" id="LUKE01000002">
    <property type="protein sequence ID" value="KYG64987.1"/>
    <property type="molecule type" value="Genomic_DNA"/>
</dbReference>
<feature type="transmembrane region" description="Helical" evidence="10">
    <location>
        <begin position="114"/>
        <end position="132"/>
    </location>
</feature>
<comment type="subcellular location">
    <subcellularLocation>
        <location evidence="1">Cell membrane</location>
        <topology evidence="1">Multi-pass membrane protein</topology>
    </subcellularLocation>
</comment>
<organism evidence="11 12">
    <name type="scientific">Bdellovibrio bacteriovorus</name>
    <dbReference type="NCBI Taxonomy" id="959"/>
    <lineage>
        <taxon>Bacteria</taxon>
        <taxon>Pseudomonadati</taxon>
        <taxon>Bdellovibrionota</taxon>
        <taxon>Bdellovibrionia</taxon>
        <taxon>Bdellovibrionales</taxon>
        <taxon>Pseudobdellovibrionaceae</taxon>
        <taxon>Bdellovibrio</taxon>
    </lineage>
</organism>